<dbReference type="SUPFAM" id="SSF52141">
    <property type="entry name" value="Uracil-DNA glycosylase-like"/>
    <property type="match status" value="1"/>
</dbReference>
<dbReference type="EMBL" id="LUAW01000013">
    <property type="protein sequence ID" value="KYQ72810.1"/>
    <property type="molecule type" value="Genomic_DNA"/>
</dbReference>
<accession>A0A151Y456</accession>
<organism evidence="1 2">
    <name type="scientific">Acinetobacter pragensis</name>
    <dbReference type="NCBI Taxonomy" id="1806892"/>
    <lineage>
        <taxon>Bacteria</taxon>
        <taxon>Pseudomonadati</taxon>
        <taxon>Pseudomonadota</taxon>
        <taxon>Gammaproteobacteria</taxon>
        <taxon>Moraxellales</taxon>
        <taxon>Moraxellaceae</taxon>
        <taxon>Acinetobacter</taxon>
    </lineage>
</organism>
<gene>
    <name evidence="1" type="ORF">AZH43_08110</name>
</gene>
<name>A0A151Y456_9GAMM</name>
<keyword evidence="2" id="KW-1185">Reference proteome</keyword>
<reference evidence="1 2" key="1">
    <citation type="submission" date="2016-03" db="EMBL/GenBank/DDBJ databases">
        <title>Acinetobacter genomospecies 28 strain ANC 4149.</title>
        <authorList>
            <person name="Radolfova-Krizova L."/>
            <person name="Nemec A."/>
        </authorList>
    </citation>
    <scope>NUCLEOTIDE SEQUENCE [LARGE SCALE GENOMIC DNA]</scope>
    <source>
        <strain evidence="1 2">ANC 4149</strain>
    </source>
</reference>
<evidence type="ECO:0000313" key="1">
    <source>
        <dbReference type="EMBL" id="KYQ72810.1"/>
    </source>
</evidence>
<dbReference type="CDD" id="cd10032">
    <property type="entry name" value="UDG-F6_HDG"/>
    <property type="match status" value="1"/>
</dbReference>
<evidence type="ECO:0000313" key="2">
    <source>
        <dbReference type="Proteomes" id="UP000076276"/>
    </source>
</evidence>
<dbReference type="RefSeq" id="WP_067667183.1">
    <property type="nucleotide sequence ID" value="NZ_CBCSIK010000008.1"/>
</dbReference>
<dbReference type="AlphaFoldDB" id="A0A151Y456"/>
<dbReference type="OrthoDB" id="9794144at2"/>
<dbReference type="Proteomes" id="UP000076276">
    <property type="component" value="Unassembled WGS sequence"/>
</dbReference>
<dbReference type="Gene3D" id="3.40.470.10">
    <property type="entry name" value="Uracil-DNA glycosylase-like domain"/>
    <property type="match status" value="1"/>
</dbReference>
<dbReference type="STRING" id="1806892.AZH43_08110"/>
<protein>
    <submittedName>
        <fullName evidence="1">DNA glycosylase</fullName>
    </submittedName>
</protein>
<comment type="caution">
    <text evidence="1">The sequence shown here is derived from an EMBL/GenBank/DDBJ whole genome shotgun (WGS) entry which is preliminary data.</text>
</comment>
<dbReference type="InterPro" id="IPR036895">
    <property type="entry name" value="Uracil-DNA_glycosylase-like_sf"/>
</dbReference>
<sequence length="211" mass="24092">MKDDVLNPLNALNTQAADAVIETHPLHPFLPKNGKLLMLGSFPPPKTRWKMDFYYPNFQNDMWKIFGLCFFQNKNHFLNVDSKTFKEQQIRDFLNEKGIGIFDTASQVIRLKGNASDKFLQIHTVTDIEMLLKQMPDCHSIMTTGDKATDTLMLSMPDNTQKPIICASSHAHFAGRNLTLYRMPSSSRAYPLALEKKAEAYYSLFLEIGLL</sequence>
<proteinExistence type="predicted"/>